<dbReference type="Proteomes" id="UP000244892">
    <property type="component" value="Chromosome"/>
</dbReference>
<dbReference type="NCBIfam" id="NF005437">
    <property type="entry name" value="PRK07024.1"/>
    <property type="match status" value="1"/>
</dbReference>
<name>A0A2U8FVB2_9BURK</name>
<dbReference type="InterPro" id="IPR020904">
    <property type="entry name" value="Sc_DH/Rdtase_CS"/>
</dbReference>
<dbReference type="RefSeq" id="WP_109038102.1">
    <property type="nucleotide sequence ID" value="NZ_CP029210.1"/>
</dbReference>
<comment type="similarity">
    <text evidence="1 3">Belongs to the short-chain dehydrogenases/reductases (SDR) family.</text>
</comment>
<dbReference type="Pfam" id="PF00106">
    <property type="entry name" value="adh_short"/>
    <property type="match status" value="1"/>
</dbReference>
<dbReference type="InterPro" id="IPR002347">
    <property type="entry name" value="SDR_fam"/>
</dbReference>
<dbReference type="Gene3D" id="3.40.50.720">
    <property type="entry name" value="NAD(P)-binding Rossmann-like Domain"/>
    <property type="match status" value="1"/>
</dbReference>
<evidence type="ECO:0000313" key="5">
    <source>
        <dbReference type="Proteomes" id="UP000244892"/>
    </source>
</evidence>
<gene>
    <name evidence="4" type="ORF">DEH84_17320</name>
</gene>
<dbReference type="PANTHER" id="PTHR44196:SF3">
    <property type="entry name" value="SHORT CHAIN DEHYDROGENASE FAMILY PROTEIN"/>
    <property type="match status" value="1"/>
</dbReference>
<dbReference type="PRINTS" id="PR00081">
    <property type="entry name" value="GDHRDH"/>
</dbReference>
<dbReference type="PANTHER" id="PTHR44196">
    <property type="entry name" value="DEHYDROGENASE/REDUCTASE SDR FAMILY MEMBER 7B"/>
    <property type="match status" value="1"/>
</dbReference>
<organism evidence="4 5">
    <name type="scientific">Aquabacterium olei</name>
    <dbReference type="NCBI Taxonomy" id="1296669"/>
    <lineage>
        <taxon>Bacteria</taxon>
        <taxon>Pseudomonadati</taxon>
        <taxon>Pseudomonadota</taxon>
        <taxon>Betaproteobacteria</taxon>
        <taxon>Burkholderiales</taxon>
        <taxon>Aquabacterium</taxon>
    </lineage>
</organism>
<dbReference type="AlphaFoldDB" id="A0A2U8FVB2"/>
<dbReference type="PROSITE" id="PS00061">
    <property type="entry name" value="ADH_SHORT"/>
    <property type="match status" value="1"/>
</dbReference>
<reference evidence="4 5" key="1">
    <citation type="submission" date="2018-05" db="EMBL/GenBank/DDBJ databases">
        <title>complete genome sequence of Aquabacterium olei NBRC 110486.</title>
        <authorList>
            <person name="Tang B."/>
            <person name="Chang J."/>
            <person name="Zhang L."/>
            <person name="Yang H."/>
        </authorList>
    </citation>
    <scope>NUCLEOTIDE SEQUENCE [LARGE SCALE GENOMIC DNA]</scope>
    <source>
        <strain evidence="4 5">NBRC 110486</strain>
    </source>
</reference>
<accession>A0A2U8FVB2</accession>
<evidence type="ECO:0000256" key="2">
    <source>
        <dbReference type="ARBA" id="ARBA00023002"/>
    </source>
</evidence>
<dbReference type="OrthoDB" id="9797538at2"/>
<sequence>MTAPLAFITGASSGIGQALAARYAALGWRVALVARRAERLREWVHAQGWPADQWAVYAADVRDEAAMQAAAQACLAQQGLPDVVVANAGISIGIDLSLAEDLPVLRDLLDTNVIGVAATFQPFIAPMKTRGRGTLVGVASVASVRGLPGHAGYCAAKGAVVQLCETLRGELQAHGVRVVTLAPGYIDTPLTRENDYPMPFLMAPDVFAAKAVDAIAAGVRWRVIPWQMGVVAAVLKWMPRRLFDRLVGGQQHRKKRRRPAAGQ</sequence>
<evidence type="ECO:0000256" key="3">
    <source>
        <dbReference type="RuleBase" id="RU000363"/>
    </source>
</evidence>
<protein>
    <submittedName>
        <fullName evidence="4">Short-chain dehydrogenase</fullName>
    </submittedName>
</protein>
<keyword evidence="5" id="KW-1185">Reference proteome</keyword>
<dbReference type="SUPFAM" id="SSF51735">
    <property type="entry name" value="NAD(P)-binding Rossmann-fold domains"/>
    <property type="match status" value="1"/>
</dbReference>
<evidence type="ECO:0000256" key="1">
    <source>
        <dbReference type="ARBA" id="ARBA00006484"/>
    </source>
</evidence>
<dbReference type="EMBL" id="CP029210">
    <property type="protein sequence ID" value="AWI54983.1"/>
    <property type="molecule type" value="Genomic_DNA"/>
</dbReference>
<proteinExistence type="inferred from homology"/>
<dbReference type="InterPro" id="IPR036291">
    <property type="entry name" value="NAD(P)-bd_dom_sf"/>
</dbReference>
<keyword evidence="2" id="KW-0560">Oxidoreductase</keyword>
<dbReference type="PRINTS" id="PR00080">
    <property type="entry name" value="SDRFAMILY"/>
</dbReference>
<dbReference type="GO" id="GO:0016491">
    <property type="term" value="F:oxidoreductase activity"/>
    <property type="evidence" value="ECO:0007669"/>
    <property type="project" value="UniProtKB-KW"/>
</dbReference>
<dbReference type="KEGG" id="aon:DEH84_17320"/>
<evidence type="ECO:0000313" key="4">
    <source>
        <dbReference type="EMBL" id="AWI54983.1"/>
    </source>
</evidence>
<dbReference type="GO" id="GO:0016020">
    <property type="term" value="C:membrane"/>
    <property type="evidence" value="ECO:0007669"/>
    <property type="project" value="TreeGrafter"/>
</dbReference>